<dbReference type="Pfam" id="PF10629">
    <property type="entry name" value="CMI2B-like"/>
    <property type="match status" value="1"/>
</dbReference>
<name>A0A814D0P9_9BILA</name>
<evidence type="ECO:0000256" key="1">
    <source>
        <dbReference type="ARBA" id="ARBA00004430"/>
    </source>
</evidence>
<reference evidence="8" key="1">
    <citation type="submission" date="2021-02" db="EMBL/GenBank/DDBJ databases">
        <authorList>
            <person name="Nowell W R."/>
        </authorList>
    </citation>
    <scope>NUCLEOTIDE SEQUENCE</scope>
    <source>
        <strain evidence="8">Ploen Becks lab</strain>
    </source>
</reference>
<dbReference type="PANTHER" id="PTHR34924:SF1">
    <property type="entry name" value="PROTEIN FAM166C"/>
    <property type="match status" value="1"/>
</dbReference>
<dbReference type="GO" id="GO:0015630">
    <property type="term" value="C:microtubule cytoskeleton"/>
    <property type="evidence" value="ECO:0007669"/>
    <property type="project" value="UniProtKB-ARBA"/>
</dbReference>
<dbReference type="OrthoDB" id="8181742at2759"/>
<feature type="domain" description="Ciliary microtubule inner protein 2A-C-like" evidence="7">
    <location>
        <begin position="19"/>
        <end position="84"/>
    </location>
</feature>
<keyword evidence="9" id="KW-1185">Reference proteome</keyword>
<keyword evidence="3" id="KW-0206">Cytoskeleton</keyword>
<dbReference type="Proteomes" id="UP000663879">
    <property type="component" value="Unassembled WGS sequence"/>
</dbReference>
<comment type="subcellular location">
    <subcellularLocation>
        <location evidence="1">Cytoplasm</location>
        <location evidence="1">Cytoskeleton</location>
        <location evidence="1">Cilium axoneme</location>
    </subcellularLocation>
</comment>
<dbReference type="GO" id="GO:0005930">
    <property type="term" value="C:axoneme"/>
    <property type="evidence" value="ECO:0007669"/>
    <property type="project" value="UniProtKB-SubCell"/>
</dbReference>
<evidence type="ECO:0000313" key="8">
    <source>
        <dbReference type="EMBL" id="CAF0947676.1"/>
    </source>
</evidence>
<protein>
    <recommendedName>
        <fullName evidence="6">Ciliary microtubule inner protein 2C</fullName>
    </recommendedName>
</protein>
<evidence type="ECO:0000313" key="9">
    <source>
        <dbReference type="Proteomes" id="UP000663879"/>
    </source>
</evidence>
<sequence length="188" mass="22032">MSRSAGTLVTTYNATFSAPSMLPGYGGHVPTTNFQYGETYGHATQKYFNDYRSEVLNSSKSLYSRGGYFPTSNSNNSDLAVTNRRISRDKRLFRANYELNNYNYDRTKELSDFYDRTQQHRYQYSDRTGELHPVKQFKLPLTNDKMNESFLPYTSMMLRHKSEINIPFSKNFMRPKGVKTFDEYKLFN</sequence>
<gene>
    <name evidence="8" type="ORF">OXX778_LOCUS13775</name>
</gene>
<evidence type="ECO:0000259" key="7">
    <source>
        <dbReference type="Pfam" id="PF10629"/>
    </source>
</evidence>
<dbReference type="InterPro" id="IPR018902">
    <property type="entry name" value="CMI2A-C-like_dom"/>
</dbReference>
<keyword evidence="4" id="KW-0966">Cell projection</keyword>
<organism evidence="8 9">
    <name type="scientific">Brachionus calyciflorus</name>
    <dbReference type="NCBI Taxonomy" id="104777"/>
    <lineage>
        <taxon>Eukaryota</taxon>
        <taxon>Metazoa</taxon>
        <taxon>Spiralia</taxon>
        <taxon>Gnathifera</taxon>
        <taxon>Rotifera</taxon>
        <taxon>Eurotatoria</taxon>
        <taxon>Monogononta</taxon>
        <taxon>Pseudotrocha</taxon>
        <taxon>Ploima</taxon>
        <taxon>Brachionidae</taxon>
        <taxon>Brachionus</taxon>
    </lineage>
</organism>
<comment type="caution">
    <text evidence="8">The sequence shown here is derived from an EMBL/GenBank/DDBJ whole genome shotgun (WGS) entry which is preliminary data.</text>
</comment>
<evidence type="ECO:0000256" key="3">
    <source>
        <dbReference type="ARBA" id="ARBA00023212"/>
    </source>
</evidence>
<dbReference type="EMBL" id="CAJNOC010002710">
    <property type="protein sequence ID" value="CAF0947676.1"/>
    <property type="molecule type" value="Genomic_DNA"/>
</dbReference>
<dbReference type="InterPro" id="IPR052329">
    <property type="entry name" value="CIMIP2C"/>
</dbReference>
<dbReference type="AlphaFoldDB" id="A0A814D0P9"/>
<dbReference type="PANTHER" id="PTHR34924">
    <property type="entry name" value="UPF0573 PROTEIN C2ORF70"/>
    <property type="match status" value="1"/>
</dbReference>
<evidence type="ECO:0000256" key="2">
    <source>
        <dbReference type="ARBA" id="ARBA00022490"/>
    </source>
</evidence>
<comment type="similarity">
    <text evidence="5">Belongs to the CIMIP2 family.</text>
</comment>
<proteinExistence type="inferred from homology"/>
<evidence type="ECO:0000256" key="5">
    <source>
        <dbReference type="ARBA" id="ARBA00035661"/>
    </source>
</evidence>
<keyword evidence="2" id="KW-0963">Cytoplasm</keyword>
<accession>A0A814D0P9</accession>
<evidence type="ECO:0000256" key="6">
    <source>
        <dbReference type="ARBA" id="ARBA00041160"/>
    </source>
</evidence>
<evidence type="ECO:0000256" key="4">
    <source>
        <dbReference type="ARBA" id="ARBA00023273"/>
    </source>
</evidence>